<gene>
    <name evidence="3" type="ORF">OH818_01700</name>
</gene>
<evidence type="ECO:0000313" key="4">
    <source>
        <dbReference type="Proteomes" id="UP001164020"/>
    </source>
</evidence>
<dbReference type="RefSeq" id="WP_268881516.1">
    <property type="nucleotide sequence ID" value="NZ_CP114029.1"/>
</dbReference>
<protein>
    <submittedName>
        <fullName evidence="3">Integrase</fullName>
    </submittedName>
</protein>
<keyword evidence="4" id="KW-1185">Reference proteome</keyword>
<keyword evidence="1" id="KW-0233">DNA recombination</keyword>
<evidence type="ECO:0000256" key="2">
    <source>
        <dbReference type="SAM" id="Coils"/>
    </source>
</evidence>
<evidence type="ECO:0000313" key="3">
    <source>
        <dbReference type="EMBL" id="WAP69077.1"/>
    </source>
</evidence>
<evidence type="ECO:0000256" key="1">
    <source>
        <dbReference type="ARBA" id="ARBA00023172"/>
    </source>
</evidence>
<proteinExistence type="predicted"/>
<dbReference type="InterPro" id="IPR011010">
    <property type="entry name" value="DNA_brk_join_enz"/>
</dbReference>
<feature type="coiled-coil region" evidence="2">
    <location>
        <begin position="125"/>
        <end position="152"/>
    </location>
</feature>
<dbReference type="Gene3D" id="1.10.443.10">
    <property type="entry name" value="Intergrase catalytic core"/>
    <property type="match status" value="1"/>
</dbReference>
<dbReference type="EMBL" id="CP114029">
    <property type="protein sequence ID" value="WAP69077.1"/>
    <property type="molecule type" value="Genomic_DNA"/>
</dbReference>
<dbReference type="InterPro" id="IPR013762">
    <property type="entry name" value="Integrase-like_cat_sf"/>
</dbReference>
<dbReference type="SUPFAM" id="SSF56349">
    <property type="entry name" value="DNA breaking-rejoining enzymes"/>
    <property type="match status" value="1"/>
</dbReference>
<dbReference type="Proteomes" id="UP001164020">
    <property type="component" value="Chromosome"/>
</dbReference>
<reference evidence="3" key="1">
    <citation type="submission" date="2022-12" db="EMBL/GenBank/DDBJ databases">
        <title>Jiella pelagia sp. nov., isolated from phosphonate enriched culture of Northwest Pacific surface seawater.</title>
        <authorList>
            <person name="Shin D.Y."/>
            <person name="Hwang C.Y."/>
        </authorList>
    </citation>
    <scope>NUCLEOTIDE SEQUENCE</scope>
    <source>
        <strain evidence="3">HL-NP1</strain>
    </source>
</reference>
<accession>A0ABY7C087</accession>
<organism evidence="3 4">
    <name type="scientific">Jiella pelagia</name>
    <dbReference type="NCBI Taxonomy" id="2986949"/>
    <lineage>
        <taxon>Bacteria</taxon>
        <taxon>Pseudomonadati</taxon>
        <taxon>Pseudomonadota</taxon>
        <taxon>Alphaproteobacteria</taxon>
        <taxon>Hyphomicrobiales</taxon>
        <taxon>Aurantimonadaceae</taxon>
        <taxon>Jiella</taxon>
    </lineage>
</organism>
<keyword evidence="2" id="KW-0175">Coiled coil</keyword>
<sequence length="374" mass="42745">MPRPSKPAHLWLMPEKLNVDGSVRQHAVWYIKDAGRRTSTGCRASDVRGAEQALEDYLVDRRAKAKPVLKRTSDECLVADVLAHYAKHKSDVARPQDLAMRLRFLMGYWGDRYLSDISRATCAEYSDHRGSANSARRELEDLRAAVNMYAADSLCRDHVKVTLPPKPPSRVDYFTRDQVAALVWYLYKTKVRQGNKDTKALALRHIVPFVLVSIYTGTRSQRIWQASFRREPGRPWIDVEDGVFYRAAQGEAVSPTKRAGSIRIPPRLLVHLRRWAKTRDYLVQYRGRPADPKKAIARAMDEVFGEGHPYVRHTFRHTAATWLMWTGGDIGEIADFLSMSREILTKVYGHHHPDANRNVGELFTRKAGRRKSAA</sequence>
<name>A0ABY7C087_9HYPH</name>